<evidence type="ECO:0000313" key="1">
    <source>
        <dbReference type="EMBL" id="GLA84806.1"/>
    </source>
</evidence>
<comment type="caution">
    <text evidence="1">The sequence shown here is derived from an EMBL/GenBank/DDBJ whole genome shotgun (WGS) entry which is preliminary data.</text>
</comment>
<name>A0A9W6EKX5_ASPTU</name>
<sequence>MHLPYVASTLSFGGYIEVLCQHIPVRYGSLDKILAKANLVADPAFGQPCRNRHENFDVDLPTEDVFND</sequence>
<gene>
    <name evidence="1" type="ORF">AtubIFM56815_009021</name>
</gene>
<organism evidence="1 2">
    <name type="scientific">Aspergillus tubingensis</name>
    <dbReference type="NCBI Taxonomy" id="5068"/>
    <lineage>
        <taxon>Eukaryota</taxon>
        <taxon>Fungi</taxon>
        <taxon>Dikarya</taxon>
        <taxon>Ascomycota</taxon>
        <taxon>Pezizomycotina</taxon>
        <taxon>Eurotiomycetes</taxon>
        <taxon>Eurotiomycetidae</taxon>
        <taxon>Eurotiales</taxon>
        <taxon>Aspergillaceae</taxon>
        <taxon>Aspergillus</taxon>
        <taxon>Aspergillus subgen. Circumdati</taxon>
    </lineage>
</organism>
<accession>A0A9W6EKX5</accession>
<dbReference type="Proteomes" id="UP001144157">
    <property type="component" value="Unassembled WGS sequence"/>
</dbReference>
<dbReference type="EMBL" id="BRPE01000006">
    <property type="protein sequence ID" value="GLA84806.1"/>
    <property type="molecule type" value="Genomic_DNA"/>
</dbReference>
<proteinExistence type="predicted"/>
<reference evidence="1" key="1">
    <citation type="submission" date="2022-07" db="EMBL/GenBank/DDBJ databases">
        <title>Taxonomy of Aspergillus series Nigri: significant species reduction supported by multi-species coalescent approaches.</title>
        <authorList>
            <person name="Bian C."/>
            <person name="Kusuya Y."/>
            <person name="Sklenar F."/>
            <person name="D'hooge E."/>
            <person name="Yaguchi T."/>
            <person name="Takahashi H."/>
            <person name="Hubka V."/>
        </authorList>
    </citation>
    <scope>NUCLEOTIDE SEQUENCE</scope>
    <source>
        <strain evidence="1">IFM 56815</strain>
    </source>
</reference>
<dbReference type="AlphaFoldDB" id="A0A9W6EKX5"/>
<evidence type="ECO:0000313" key="2">
    <source>
        <dbReference type="Proteomes" id="UP001144157"/>
    </source>
</evidence>
<protein>
    <submittedName>
        <fullName evidence="1">Uncharacterized protein</fullName>
    </submittedName>
</protein>